<dbReference type="InterPro" id="IPR036397">
    <property type="entry name" value="RNaseH_sf"/>
</dbReference>
<sequence length="86" mass="9617">MDFAHDQLTIGSKLRLLTVIDVYTREALAFEVVSRLRGEQVAAVLNRLIYLRGAPKAVFCDNGAEFTGQIVESVSSWNTVLLRLYS</sequence>
<dbReference type="Pfam" id="PF00665">
    <property type="entry name" value="rve"/>
    <property type="match status" value="1"/>
</dbReference>
<keyword evidence="3" id="KW-1185">Reference proteome</keyword>
<reference evidence="2 3" key="1">
    <citation type="submission" date="2020-10" db="EMBL/GenBank/DDBJ databases">
        <title>Genomic characterization of underground lake bacteria from Wind Cave National Park: Insight into the archetypical LuxI/LuxR and identification of LuxR solos.</title>
        <authorList>
            <person name="Wengert P.C."/>
            <person name="Savka M.A."/>
        </authorList>
    </citation>
    <scope>NUCLEOTIDE SEQUENCE [LARGE SCALE GENOMIC DNA]</scope>
    <source>
        <strain evidence="2 3">SD316</strain>
    </source>
</reference>
<dbReference type="InterPro" id="IPR012337">
    <property type="entry name" value="RNaseH-like_sf"/>
</dbReference>
<feature type="domain" description="Integrase catalytic" evidence="1">
    <location>
        <begin position="1"/>
        <end position="86"/>
    </location>
</feature>
<dbReference type="PANTHER" id="PTHR47515:SF1">
    <property type="entry name" value="BLR2054 PROTEIN"/>
    <property type="match status" value="1"/>
</dbReference>
<organism evidence="2 3">
    <name type="scientific">Brucella pituitosa</name>
    <dbReference type="NCBI Taxonomy" id="571256"/>
    <lineage>
        <taxon>Bacteria</taxon>
        <taxon>Pseudomonadati</taxon>
        <taxon>Pseudomonadota</taxon>
        <taxon>Alphaproteobacteria</taxon>
        <taxon>Hyphomicrobiales</taxon>
        <taxon>Brucellaceae</taxon>
        <taxon>Brucella/Ochrobactrum group</taxon>
        <taxon>Brucella</taxon>
    </lineage>
</organism>
<evidence type="ECO:0000313" key="3">
    <source>
        <dbReference type="Proteomes" id="UP000718278"/>
    </source>
</evidence>
<accession>A0ABS3K691</accession>
<dbReference type="PANTHER" id="PTHR47515">
    <property type="entry name" value="LOW CALCIUM RESPONSE LOCUS PROTEIN T"/>
    <property type="match status" value="1"/>
</dbReference>
<dbReference type="SUPFAM" id="SSF53098">
    <property type="entry name" value="Ribonuclease H-like"/>
    <property type="match status" value="1"/>
</dbReference>
<evidence type="ECO:0000259" key="1">
    <source>
        <dbReference type="PROSITE" id="PS50994"/>
    </source>
</evidence>
<evidence type="ECO:0000313" key="2">
    <source>
        <dbReference type="EMBL" id="MBO1042413.1"/>
    </source>
</evidence>
<dbReference type="Proteomes" id="UP000718278">
    <property type="component" value="Unassembled WGS sequence"/>
</dbReference>
<gene>
    <name evidence="2" type="ORF">IPV26_22460</name>
</gene>
<dbReference type="Gene3D" id="3.30.420.10">
    <property type="entry name" value="Ribonuclease H-like superfamily/Ribonuclease H"/>
    <property type="match status" value="1"/>
</dbReference>
<dbReference type="PROSITE" id="PS50994">
    <property type="entry name" value="INTEGRASE"/>
    <property type="match status" value="1"/>
</dbReference>
<proteinExistence type="predicted"/>
<protein>
    <submittedName>
        <fullName evidence="2">Transposase family protein</fullName>
    </submittedName>
</protein>
<comment type="caution">
    <text evidence="2">The sequence shown here is derived from an EMBL/GenBank/DDBJ whole genome shotgun (WGS) entry which is preliminary data.</text>
</comment>
<dbReference type="InterPro" id="IPR001584">
    <property type="entry name" value="Integrase_cat-core"/>
</dbReference>
<dbReference type="EMBL" id="JADIJS010000014">
    <property type="protein sequence ID" value="MBO1042413.1"/>
    <property type="molecule type" value="Genomic_DNA"/>
</dbReference>
<name>A0ABS3K691_9HYPH</name>